<protein>
    <submittedName>
        <fullName evidence="2">Aldo/keto reductase</fullName>
    </submittedName>
</protein>
<accession>A0A1C3ED88</accession>
<dbReference type="Gene3D" id="3.20.20.100">
    <property type="entry name" value="NADP-dependent oxidoreductase domain"/>
    <property type="match status" value="1"/>
</dbReference>
<dbReference type="PANTHER" id="PTHR43364:SF6">
    <property type="entry name" value="OXIDOREDUCTASE-RELATED"/>
    <property type="match status" value="1"/>
</dbReference>
<dbReference type="InterPro" id="IPR050523">
    <property type="entry name" value="AKR_Detox_Biosynth"/>
</dbReference>
<dbReference type="GO" id="GO:0005829">
    <property type="term" value="C:cytosol"/>
    <property type="evidence" value="ECO:0007669"/>
    <property type="project" value="TreeGrafter"/>
</dbReference>
<dbReference type="AlphaFoldDB" id="A0A1C3ED88"/>
<evidence type="ECO:0000313" key="3">
    <source>
        <dbReference type="Proteomes" id="UP000094936"/>
    </source>
</evidence>
<gene>
    <name evidence="2" type="ORF">A8L45_17785</name>
</gene>
<dbReference type="Proteomes" id="UP000094936">
    <property type="component" value="Unassembled WGS sequence"/>
</dbReference>
<dbReference type="OrthoDB" id="9772407at2"/>
<sequence>MFPIVLGTAKFNTFQNRETSYSLLDTFVNSGGRRLDTANNYACWHPDGEGGESETLIGEWMAERGRDSVEVMTKIGAMPTDGLTYDNLDGLSASNIKASVDACLNRLQTDRIDVLYAHVDDHRVPLLETWTAMSDLVRQGIVGELGISNYNADRVTALESEILAHGLTPFKYAQYRYSLITPNFNRNFAPQVLLDETLNDVLHASRFKPEILTYSALLDGHLEEDPDELPEEYDNLLNIMMVEDMQAKAKNLDVSVSAFILKTISDYGYTPITTSTNPTRMMNNLALFTNFATDKV</sequence>
<dbReference type="RefSeq" id="WP_068904711.1">
    <property type="nucleotide sequence ID" value="NZ_JBHUIF010000029.1"/>
</dbReference>
<evidence type="ECO:0000313" key="2">
    <source>
        <dbReference type="EMBL" id="ODA31212.1"/>
    </source>
</evidence>
<comment type="caution">
    <text evidence="2">The sequence shown here is derived from an EMBL/GenBank/DDBJ whole genome shotgun (WGS) entry which is preliminary data.</text>
</comment>
<dbReference type="InterPro" id="IPR036812">
    <property type="entry name" value="NAD(P)_OxRdtase_dom_sf"/>
</dbReference>
<dbReference type="InterPro" id="IPR023210">
    <property type="entry name" value="NADP_OxRdtase_dom"/>
</dbReference>
<proteinExistence type="predicted"/>
<name>A0A1C3ED88_9GAMM</name>
<keyword evidence="3" id="KW-1185">Reference proteome</keyword>
<reference evidence="2 3" key="1">
    <citation type="submission" date="2016-05" db="EMBL/GenBank/DDBJ databases">
        <title>Genomic Taxonomy of the Vibrionaceae.</title>
        <authorList>
            <person name="Gomez-Gil B."/>
            <person name="Enciso-Ibarra J."/>
        </authorList>
    </citation>
    <scope>NUCLEOTIDE SEQUENCE [LARGE SCALE GENOMIC DNA]</scope>
    <source>
        <strain evidence="2 3">CAIM 1920</strain>
    </source>
</reference>
<dbReference type="SUPFAM" id="SSF51430">
    <property type="entry name" value="NAD(P)-linked oxidoreductase"/>
    <property type="match status" value="1"/>
</dbReference>
<dbReference type="STRING" id="1080227.A8L45_17785"/>
<feature type="domain" description="NADP-dependent oxidoreductase" evidence="1">
    <location>
        <begin position="3"/>
        <end position="289"/>
    </location>
</feature>
<dbReference type="PANTHER" id="PTHR43364">
    <property type="entry name" value="NADH-SPECIFIC METHYLGLYOXAL REDUCTASE-RELATED"/>
    <property type="match status" value="1"/>
</dbReference>
<evidence type="ECO:0000259" key="1">
    <source>
        <dbReference type="Pfam" id="PF00248"/>
    </source>
</evidence>
<organism evidence="2 3">
    <name type="scientific">Veronia pacifica</name>
    <dbReference type="NCBI Taxonomy" id="1080227"/>
    <lineage>
        <taxon>Bacteria</taxon>
        <taxon>Pseudomonadati</taxon>
        <taxon>Pseudomonadota</taxon>
        <taxon>Gammaproteobacteria</taxon>
        <taxon>Vibrionales</taxon>
        <taxon>Vibrionaceae</taxon>
        <taxon>Veronia</taxon>
    </lineage>
</organism>
<dbReference type="EMBL" id="LYBM01000039">
    <property type="protein sequence ID" value="ODA31212.1"/>
    <property type="molecule type" value="Genomic_DNA"/>
</dbReference>
<dbReference type="Pfam" id="PF00248">
    <property type="entry name" value="Aldo_ket_red"/>
    <property type="match status" value="1"/>
</dbReference>